<protein>
    <recommendedName>
        <fullName evidence="4">Meiotic recombination protein DMC1</fullName>
    </recommendedName>
</protein>
<comment type="caution">
    <text evidence="2">The sequence shown here is derived from an EMBL/GenBank/DDBJ whole genome shotgun (WGS) entry which is preliminary data.</text>
</comment>
<feature type="region of interest" description="Disordered" evidence="1">
    <location>
        <begin position="1"/>
        <end position="56"/>
    </location>
</feature>
<dbReference type="OrthoDB" id="5420410at2759"/>
<dbReference type="InParanoid" id="A0A2N3N4W4"/>
<evidence type="ECO:0000313" key="2">
    <source>
        <dbReference type="EMBL" id="PKS07473.1"/>
    </source>
</evidence>
<organism evidence="2 3">
    <name type="scientific">Lomentospora prolificans</name>
    <dbReference type="NCBI Taxonomy" id="41688"/>
    <lineage>
        <taxon>Eukaryota</taxon>
        <taxon>Fungi</taxon>
        <taxon>Dikarya</taxon>
        <taxon>Ascomycota</taxon>
        <taxon>Pezizomycotina</taxon>
        <taxon>Sordariomycetes</taxon>
        <taxon>Hypocreomycetidae</taxon>
        <taxon>Microascales</taxon>
        <taxon>Microascaceae</taxon>
        <taxon>Lomentospora</taxon>
    </lineage>
</organism>
<gene>
    <name evidence="2" type="ORF">jhhlp_006077</name>
</gene>
<dbReference type="STRING" id="41688.A0A2N3N4W4"/>
<dbReference type="EMBL" id="NLAX01000701">
    <property type="protein sequence ID" value="PKS07473.1"/>
    <property type="molecule type" value="Genomic_DNA"/>
</dbReference>
<dbReference type="AlphaFoldDB" id="A0A2N3N4W4"/>
<dbReference type="Proteomes" id="UP000233524">
    <property type="component" value="Unassembled WGS sequence"/>
</dbReference>
<dbReference type="Pfam" id="PF17110">
    <property type="entry name" value="TFB6"/>
    <property type="match status" value="1"/>
</dbReference>
<evidence type="ECO:0000256" key="1">
    <source>
        <dbReference type="SAM" id="MobiDB-lite"/>
    </source>
</evidence>
<sequence length="254" mass="27795">MTDTQPPESGGFLPPTPSSMPSPHPSVPSSSSTRFLSDLPHPRNRALRPGSNKEDMVRNYASGKLMQISRRYVKKFGTPEPGEELTGYQDFSELCKDLDAVVNVLWLSGTPSLQIQILLRIASEFTEYVPSFPPAPDATLRLLRKLDHCFASLAAGQDFVTKETLPGFEDGLTGAMTTTDMVRCRSTVESTRSLMFRLLGDVLENDTGVGGEEGEDEDERGEPTAADLGRINTEVDRIYENTIIAIGNRLGDGL</sequence>
<feature type="region of interest" description="Disordered" evidence="1">
    <location>
        <begin position="205"/>
        <end position="225"/>
    </location>
</feature>
<proteinExistence type="predicted"/>
<dbReference type="GO" id="GO:0005675">
    <property type="term" value="C:transcription factor TFIIH holo complex"/>
    <property type="evidence" value="ECO:0007669"/>
    <property type="project" value="TreeGrafter"/>
</dbReference>
<reference evidence="2 3" key="1">
    <citation type="journal article" date="2017" name="G3 (Bethesda)">
        <title>First Draft Genome Sequence of the Pathogenic Fungus Lomentospora prolificans (Formerly Scedosporium prolificans).</title>
        <authorList>
            <person name="Luo R."/>
            <person name="Zimin A."/>
            <person name="Workman R."/>
            <person name="Fan Y."/>
            <person name="Pertea G."/>
            <person name="Grossman N."/>
            <person name="Wear M.P."/>
            <person name="Jia B."/>
            <person name="Miller H."/>
            <person name="Casadevall A."/>
            <person name="Timp W."/>
            <person name="Zhang S.X."/>
            <person name="Salzberg S.L."/>
        </authorList>
    </citation>
    <scope>NUCLEOTIDE SEQUENCE [LARGE SCALE GENOMIC DNA]</scope>
    <source>
        <strain evidence="2 3">JHH-5317</strain>
    </source>
</reference>
<evidence type="ECO:0000313" key="3">
    <source>
        <dbReference type="Proteomes" id="UP000233524"/>
    </source>
</evidence>
<dbReference type="InterPro" id="IPR031349">
    <property type="entry name" value="Tfb6"/>
</dbReference>
<accession>A0A2N3N4W4</accession>
<evidence type="ECO:0008006" key="4">
    <source>
        <dbReference type="Google" id="ProtNLM"/>
    </source>
</evidence>
<feature type="compositionally biased region" description="Pro residues" evidence="1">
    <location>
        <begin position="14"/>
        <end position="26"/>
    </location>
</feature>
<keyword evidence="3" id="KW-1185">Reference proteome</keyword>
<dbReference type="PANTHER" id="PTHR37781:SF1">
    <property type="entry name" value="ADR380WP"/>
    <property type="match status" value="1"/>
</dbReference>
<name>A0A2N3N4W4_9PEZI</name>
<dbReference type="VEuPathDB" id="FungiDB:jhhlp_006077"/>
<dbReference type="PANTHER" id="PTHR37781">
    <property type="entry name" value="TFIIH COMPLEX SUBUNIT"/>
    <property type="match status" value="1"/>
</dbReference>